<evidence type="ECO:0000259" key="3">
    <source>
        <dbReference type="PROSITE" id="PS50290"/>
    </source>
</evidence>
<evidence type="ECO:0000256" key="1">
    <source>
        <dbReference type="ARBA" id="ARBA00022679"/>
    </source>
</evidence>
<dbReference type="VEuPathDB" id="AmoebaDB:EIN_396920"/>
<reference evidence="4 5" key="1">
    <citation type="submission" date="2012-10" db="EMBL/GenBank/DDBJ databases">
        <authorList>
            <person name="Zafar N."/>
            <person name="Inman J."/>
            <person name="Hall N."/>
            <person name="Lorenzi H."/>
            <person name="Caler E."/>
        </authorList>
    </citation>
    <scope>NUCLEOTIDE SEQUENCE [LARGE SCALE GENOMIC DNA]</scope>
    <source>
        <strain evidence="4 5">IP1</strain>
    </source>
</reference>
<dbReference type="GO" id="GO:0006897">
    <property type="term" value="P:endocytosis"/>
    <property type="evidence" value="ECO:0007669"/>
    <property type="project" value="TreeGrafter"/>
</dbReference>
<dbReference type="RefSeq" id="XP_004258613.1">
    <property type="nucleotide sequence ID" value="XM_004258565.1"/>
</dbReference>
<dbReference type="GO" id="GO:0005777">
    <property type="term" value="C:peroxisome"/>
    <property type="evidence" value="ECO:0007669"/>
    <property type="project" value="TreeGrafter"/>
</dbReference>
<sequence>MNSRWVMYGTTQVNYKIKQNLSGGNTSIPVRILLLSNDGMAFQCLRLVLTERTDFSFLIPENAIFECSKKDFDINTVTNCIHINWYNNKLLEFKVPDLRKIYKMECIPPQINTNYNERCKYAFITSFFPPNGSQDDYELRSLDVPVTIAFDLPISFYEDYTIQTISFTLRSSLRLVTSKTDTETVTVDWAAQNNIHNAHFKTFYSQLDEDSTLAITFDFVSNSKLTTTGKVLVRLFENGELICGKIPYTVPTIEVSHWNKICKVHLQNVPASTFDAKQNKIIPCENLPIICFSINTIKGLKRHENYIEIMQEKVDGILSAAKSFSIRSLIPNEFSLILFEQRMFFMTKYFRTMAFWVFKAILENDLRTNENYTSQMIQFVEEKKLVESFTDWKFVDAVPYFATQTNCKRLREKIGYKILFSLNIEELSQFPPFLIEILKHEEYTNSTCPVLDFIINELFKKNRETSEAQQLYEALLWESASGLQKCDEYFDVYVNVFNTLAGTPLANAMSVKKEISDIQNVIMLISRIEEKRNNENPSGFFQYVTGNMLGFFSPQVDPFIEQMKKIKNFSFPFLSERVAEMKKQRIYNSATRPMLVVAELDNQVKPLLLEQQKSNQSPPQKVEETVPKEVFFMVKSQDDLLNDSVVLVISNYLNRVMKSKGEDMAYQTYHIVEMGDKKGVVEFVPNVLELSEVWEKNALEQIISPKEDGNRDLAKLIYIRSNHKDEDKTEDGEKYYNEDELRAIEETITTNSVERQNNFVKSFAMCCLLNYFLMLRDRHADNYLLQYTTGKLFHIDFGFIFGNTVPLKANEPDITRFSDLMRLLQKLRKTEMFYQLLDWGFDVISEEAQNVNTLVSFICYNSITENCLNKLEERLFARDKEVFLKEAKNEESLKTSDFMQRLHQEMKYLKSWTSLI</sequence>
<dbReference type="GeneID" id="14890875"/>
<dbReference type="InterPro" id="IPR011009">
    <property type="entry name" value="Kinase-like_dom_sf"/>
</dbReference>
<dbReference type="GO" id="GO:0048015">
    <property type="term" value="P:phosphatidylinositol-mediated signaling"/>
    <property type="evidence" value="ECO:0007669"/>
    <property type="project" value="TreeGrafter"/>
</dbReference>
<dbReference type="GO" id="GO:0016303">
    <property type="term" value="F:1-phosphatidylinositol-3-kinase activity"/>
    <property type="evidence" value="ECO:0007669"/>
    <property type="project" value="TreeGrafter"/>
</dbReference>
<dbReference type="GO" id="GO:0000045">
    <property type="term" value="P:autophagosome assembly"/>
    <property type="evidence" value="ECO:0007669"/>
    <property type="project" value="TreeGrafter"/>
</dbReference>
<dbReference type="PANTHER" id="PTHR10048">
    <property type="entry name" value="PHOSPHATIDYLINOSITOL KINASE"/>
    <property type="match status" value="1"/>
</dbReference>
<dbReference type="GO" id="GO:0000407">
    <property type="term" value="C:phagophore assembly site"/>
    <property type="evidence" value="ECO:0007669"/>
    <property type="project" value="TreeGrafter"/>
</dbReference>
<keyword evidence="5" id="KW-1185">Reference proteome</keyword>
<dbReference type="OrthoDB" id="27069at2759"/>
<dbReference type="Proteomes" id="UP000014680">
    <property type="component" value="Unassembled WGS sequence"/>
</dbReference>
<organism evidence="4 5">
    <name type="scientific">Entamoeba invadens IP1</name>
    <dbReference type="NCBI Taxonomy" id="370355"/>
    <lineage>
        <taxon>Eukaryota</taxon>
        <taxon>Amoebozoa</taxon>
        <taxon>Evosea</taxon>
        <taxon>Archamoebae</taxon>
        <taxon>Mastigamoebida</taxon>
        <taxon>Entamoebidae</taxon>
        <taxon>Entamoeba</taxon>
    </lineage>
</organism>
<protein>
    <recommendedName>
        <fullName evidence="3">PI3K/PI4K catalytic domain-containing protein</fullName>
    </recommendedName>
</protein>
<dbReference type="EMBL" id="KB206411">
    <property type="protein sequence ID" value="ELP91842.1"/>
    <property type="molecule type" value="Genomic_DNA"/>
</dbReference>
<proteinExistence type="predicted"/>
<accession>A0A0A1U9X8</accession>
<dbReference type="OMA" id="VLDYMQN"/>
<dbReference type="GO" id="GO:0005768">
    <property type="term" value="C:endosome"/>
    <property type="evidence" value="ECO:0007669"/>
    <property type="project" value="TreeGrafter"/>
</dbReference>
<feature type="domain" description="PI3K/PI4K catalytic" evidence="3">
    <location>
        <begin position="605"/>
        <end position="913"/>
    </location>
</feature>
<keyword evidence="2" id="KW-0418">Kinase</keyword>
<dbReference type="InterPro" id="IPR000403">
    <property type="entry name" value="PI3/4_kinase_cat_dom"/>
</dbReference>
<evidence type="ECO:0000313" key="5">
    <source>
        <dbReference type="Proteomes" id="UP000014680"/>
    </source>
</evidence>
<dbReference type="KEGG" id="eiv:EIN_396920"/>
<dbReference type="PROSITE" id="PS50290">
    <property type="entry name" value="PI3_4_KINASE_3"/>
    <property type="match status" value="1"/>
</dbReference>
<gene>
    <name evidence="4" type="ORF">EIN_396920</name>
</gene>
<dbReference type="Gene3D" id="1.10.1070.11">
    <property type="entry name" value="Phosphatidylinositol 3-/4-kinase, catalytic domain"/>
    <property type="match status" value="1"/>
</dbReference>
<dbReference type="AlphaFoldDB" id="A0A0A1U9X8"/>
<name>A0A0A1U9X8_ENTIV</name>
<dbReference type="SMART" id="SM00146">
    <property type="entry name" value="PI3Kc"/>
    <property type="match status" value="1"/>
</dbReference>
<dbReference type="InterPro" id="IPR015433">
    <property type="entry name" value="PI3/4_kinase"/>
</dbReference>
<dbReference type="Gene3D" id="3.30.1010.10">
    <property type="entry name" value="Phosphatidylinositol 3-kinase Catalytic Subunit, Chain A, domain 4"/>
    <property type="match status" value="1"/>
</dbReference>
<dbReference type="GO" id="GO:0034271">
    <property type="term" value="C:phosphatidylinositol 3-kinase complex, class III, type I"/>
    <property type="evidence" value="ECO:0007669"/>
    <property type="project" value="TreeGrafter"/>
</dbReference>
<dbReference type="SUPFAM" id="SSF56112">
    <property type="entry name" value="Protein kinase-like (PK-like)"/>
    <property type="match status" value="1"/>
</dbReference>
<evidence type="ECO:0000256" key="2">
    <source>
        <dbReference type="ARBA" id="ARBA00022777"/>
    </source>
</evidence>
<dbReference type="Pfam" id="PF00454">
    <property type="entry name" value="PI3_PI4_kinase"/>
    <property type="match status" value="1"/>
</dbReference>
<dbReference type="GO" id="GO:0034272">
    <property type="term" value="C:phosphatidylinositol 3-kinase complex, class III, type II"/>
    <property type="evidence" value="ECO:0007669"/>
    <property type="project" value="TreeGrafter"/>
</dbReference>
<evidence type="ECO:0000313" key="4">
    <source>
        <dbReference type="EMBL" id="ELP91842.1"/>
    </source>
</evidence>
<dbReference type="PANTHER" id="PTHR10048:SF7">
    <property type="entry name" value="PHOSPHATIDYLINOSITOL 3-KINASE CATALYTIC SUBUNIT TYPE 3"/>
    <property type="match status" value="1"/>
</dbReference>
<dbReference type="InterPro" id="IPR036940">
    <property type="entry name" value="PI3/4_kinase_cat_sf"/>
</dbReference>
<keyword evidence="1" id="KW-0808">Transferase</keyword>